<dbReference type="PROSITE" id="PS50885">
    <property type="entry name" value="HAMP"/>
    <property type="match status" value="1"/>
</dbReference>
<proteinExistence type="predicted"/>
<keyword evidence="6 11" id="KW-0418">Kinase</keyword>
<sequence>MNLRWIFAGTLRRQLSVSLILLVAGAVFAIGFASITIAQEVIRHHTARFGGKMLTQAAYRLGSVIDNAETTVDSLILDRRLAPLLQRLAGPDSRTSQAARTALRDLLIQYKASLLPGAELVVVDPAGNTVTTYLQQSILKKIIPARFANQSKAWRLRYLPDYQAHELTGSGRLLELTARIISLPGQAQSGWIILHLDYRIVESIMTNISLQENSLSRFQSDATVFGPEKQVIFPWIAPSDPVVASAYRKLAGRLRNTETLEETVDGRRHLVIATAVPWTPWEVYIAAPASRLYDGLEHLYDSLFIIGLICAVSAGGLAALISFFVTKPVHRLRKAMRLVEEGQFSVRAPEGGPLEIQTLGRAFNRMLREVDRLTKRLVAEESERKTAVIKALQAQIAPHFLFNTLAALAGMTAKRPPGEVAEALRSLRRLLYLSIGKSGDFVPLAEEFEHIHHYLYLMNIRYPGRFSLQLQLPEELRHCQTLRLILQPIVENCLQHGLKSRSGLVQVVASREGDAVMIRVTDNGQGMSREELSAVWQRDHHRSGVGVRNVDARLKLSFGPDYGLALVSSPGEGTTASLRMPFREVREPVRLDREQVDELPKERV</sequence>
<evidence type="ECO:0000259" key="10">
    <source>
        <dbReference type="PROSITE" id="PS50885"/>
    </source>
</evidence>
<dbReference type="PANTHER" id="PTHR34220">
    <property type="entry name" value="SENSOR HISTIDINE KINASE YPDA"/>
    <property type="match status" value="1"/>
</dbReference>
<comment type="caution">
    <text evidence="11">The sequence shown here is derived from an EMBL/GenBank/DDBJ whole genome shotgun (WGS) entry which is preliminary data.</text>
</comment>
<evidence type="ECO:0000256" key="8">
    <source>
        <dbReference type="SAM" id="Phobius"/>
    </source>
</evidence>
<evidence type="ECO:0000256" key="5">
    <source>
        <dbReference type="ARBA" id="ARBA00022679"/>
    </source>
</evidence>
<dbReference type="Gene3D" id="6.10.340.10">
    <property type="match status" value="1"/>
</dbReference>
<dbReference type="PANTHER" id="PTHR34220:SF7">
    <property type="entry name" value="SENSOR HISTIDINE KINASE YPDA"/>
    <property type="match status" value="1"/>
</dbReference>
<keyword evidence="8" id="KW-1133">Transmembrane helix</keyword>
<comment type="catalytic activity">
    <reaction evidence="1">
        <text>ATP + protein L-histidine = ADP + protein N-phospho-L-histidine.</text>
        <dbReference type="EC" id="2.7.13.3"/>
    </reaction>
</comment>
<dbReference type="Proteomes" id="UP000295008">
    <property type="component" value="Unassembled WGS sequence"/>
</dbReference>
<evidence type="ECO:0000256" key="6">
    <source>
        <dbReference type="ARBA" id="ARBA00022777"/>
    </source>
</evidence>
<dbReference type="InterPro" id="IPR005467">
    <property type="entry name" value="His_kinase_dom"/>
</dbReference>
<keyword evidence="5" id="KW-0808">Transferase</keyword>
<dbReference type="Gene3D" id="3.30.565.10">
    <property type="entry name" value="Histidine kinase-like ATPase, C-terminal domain"/>
    <property type="match status" value="1"/>
</dbReference>
<accession>A0A4R1SBX7</accession>
<feature type="transmembrane region" description="Helical" evidence="8">
    <location>
        <begin position="303"/>
        <end position="326"/>
    </location>
</feature>
<protein>
    <recommendedName>
        <fullName evidence="3">histidine kinase</fullName>
        <ecNumber evidence="3">2.7.13.3</ecNumber>
    </recommendedName>
</protein>
<dbReference type="SMART" id="SM00304">
    <property type="entry name" value="HAMP"/>
    <property type="match status" value="1"/>
</dbReference>
<evidence type="ECO:0000313" key="11">
    <source>
        <dbReference type="EMBL" id="TCL77008.1"/>
    </source>
</evidence>
<evidence type="ECO:0000313" key="12">
    <source>
        <dbReference type="Proteomes" id="UP000295008"/>
    </source>
</evidence>
<dbReference type="CDD" id="cd06225">
    <property type="entry name" value="HAMP"/>
    <property type="match status" value="1"/>
</dbReference>
<name>A0A4R1SBX7_HYDET</name>
<evidence type="ECO:0000256" key="4">
    <source>
        <dbReference type="ARBA" id="ARBA00022553"/>
    </source>
</evidence>
<gene>
    <name evidence="11" type="ORF">EDC14_1001293</name>
</gene>
<dbReference type="RefSeq" id="WP_132012393.1">
    <property type="nucleotide sequence ID" value="NZ_SLUN01000001.1"/>
</dbReference>
<keyword evidence="8" id="KW-0472">Membrane</keyword>
<evidence type="ECO:0000256" key="7">
    <source>
        <dbReference type="ARBA" id="ARBA00023012"/>
    </source>
</evidence>
<dbReference type="EC" id="2.7.13.3" evidence="3"/>
<keyword evidence="4" id="KW-0597">Phosphoprotein</keyword>
<dbReference type="SMART" id="SM00387">
    <property type="entry name" value="HATPase_c"/>
    <property type="match status" value="1"/>
</dbReference>
<dbReference type="PROSITE" id="PS50109">
    <property type="entry name" value="HIS_KIN"/>
    <property type="match status" value="1"/>
</dbReference>
<dbReference type="SUPFAM" id="SSF158472">
    <property type="entry name" value="HAMP domain-like"/>
    <property type="match status" value="1"/>
</dbReference>
<evidence type="ECO:0000256" key="2">
    <source>
        <dbReference type="ARBA" id="ARBA00004370"/>
    </source>
</evidence>
<dbReference type="Pfam" id="PF02518">
    <property type="entry name" value="HATPase_c"/>
    <property type="match status" value="1"/>
</dbReference>
<dbReference type="InterPro" id="IPR050640">
    <property type="entry name" value="Bact_2-comp_sensor_kinase"/>
</dbReference>
<dbReference type="GO" id="GO:0000155">
    <property type="term" value="F:phosphorelay sensor kinase activity"/>
    <property type="evidence" value="ECO:0007669"/>
    <property type="project" value="InterPro"/>
</dbReference>
<evidence type="ECO:0000256" key="3">
    <source>
        <dbReference type="ARBA" id="ARBA00012438"/>
    </source>
</evidence>
<dbReference type="InterPro" id="IPR003660">
    <property type="entry name" value="HAMP_dom"/>
</dbReference>
<evidence type="ECO:0000256" key="1">
    <source>
        <dbReference type="ARBA" id="ARBA00000085"/>
    </source>
</evidence>
<organism evidence="11 12">
    <name type="scientific">Hydrogenispora ethanolica</name>
    <dbReference type="NCBI Taxonomy" id="1082276"/>
    <lineage>
        <taxon>Bacteria</taxon>
        <taxon>Bacillati</taxon>
        <taxon>Bacillota</taxon>
        <taxon>Hydrogenispora</taxon>
    </lineage>
</organism>
<dbReference type="Pfam" id="PF00672">
    <property type="entry name" value="HAMP"/>
    <property type="match status" value="1"/>
</dbReference>
<dbReference type="AlphaFoldDB" id="A0A4R1SBX7"/>
<feature type="domain" description="HAMP" evidence="10">
    <location>
        <begin position="323"/>
        <end position="375"/>
    </location>
</feature>
<dbReference type="SUPFAM" id="SSF55874">
    <property type="entry name" value="ATPase domain of HSP90 chaperone/DNA topoisomerase II/histidine kinase"/>
    <property type="match status" value="1"/>
</dbReference>
<dbReference type="GO" id="GO:0016020">
    <property type="term" value="C:membrane"/>
    <property type="evidence" value="ECO:0007669"/>
    <property type="project" value="UniProtKB-SubCell"/>
</dbReference>
<feature type="domain" description="Histidine kinase" evidence="9">
    <location>
        <begin position="482"/>
        <end position="584"/>
    </location>
</feature>
<dbReference type="OrthoDB" id="9776552at2"/>
<dbReference type="InterPro" id="IPR010559">
    <property type="entry name" value="Sig_transdc_His_kin_internal"/>
</dbReference>
<dbReference type="EMBL" id="SLUN01000001">
    <property type="protein sequence ID" value="TCL77008.1"/>
    <property type="molecule type" value="Genomic_DNA"/>
</dbReference>
<comment type="subcellular location">
    <subcellularLocation>
        <location evidence="2">Membrane</location>
    </subcellularLocation>
</comment>
<dbReference type="InterPro" id="IPR003594">
    <property type="entry name" value="HATPase_dom"/>
</dbReference>
<keyword evidence="12" id="KW-1185">Reference proteome</keyword>
<dbReference type="Pfam" id="PF06580">
    <property type="entry name" value="His_kinase"/>
    <property type="match status" value="1"/>
</dbReference>
<keyword evidence="8" id="KW-0812">Transmembrane</keyword>
<evidence type="ECO:0000259" key="9">
    <source>
        <dbReference type="PROSITE" id="PS50109"/>
    </source>
</evidence>
<dbReference type="InterPro" id="IPR036890">
    <property type="entry name" value="HATPase_C_sf"/>
</dbReference>
<reference evidence="11 12" key="1">
    <citation type="submission" date="2019-03" db="EMBL/GenBank/DDBJ databases">
        <title>Genomic Encyclopedia of Type Strains, Phase IV (KMG-IV): sequencing the most valuable type-strain genomes for metagenomic binning, comparative biology and taxonomic classification.</title>
        <authorList>
            <person name="Goeker M."/>
        </authorList>
    </citation>
    <scope>NUCLEOTIDE SEQUENCE [LARGE SCALE GENOMIC DNA]</scope>
    <source>
        <strain evidence="11 12">LX-B</strain>
    </source>
</reference>
<keyword evidence="7" id="KW-0902">Two-component regulatory system</keyword>